<feature type="domain" description="DUF1468" evidence="2">
    <location>
        <begin position="15"/>
        <end position="150"/>
    </location>
</feature>
<evidence type="ECO:0000259" key="2">
    <source>
        <dbReference type="Pfam" id="PF07331"/>
    </source>
</evidence>
<organism evidence="3 4">
    <name type="scientific">Martelella mediterranea DSM 17316</name>
    <dbReference type="NCBI Taxonomy" id="1122214"/>
    <lineage>
        <taxon>Bacteria</taxon>
        <taxon>Pseudomonadati</taxon>
        <taxon>Pseudomonadota</taxon>
        <taxon>Alphaproteobacteria</taxon>
        <taxon>Hyphomicrobiales</taxon>
        <taxon>Aurantimonadaceae</taxon>
        <taxon>Martelella</taxon>
    </lineage>
</organism>
<accession>A0A1U9Z9Z5</accession>
<name>A0A1U9Z9Z5_9HYPH</name>
<feature type="transmembrane region" description="Helical" evidence="1">
    <location>
        <begin position="79"/>
        <end position="95"/>
    </location>
</feature>
<evidence type="ECO:0000313" key="4">
    <source>
        <dbReference type="Proteomes" id="UP000191135"/>
    </source>
</evidence>
<dbReference type="Pfam" id="PF07331">
    <property type="entry name" value="TctB"/>
    <property type="match status" value="1"/>
</dbReference>
<dbReference type="eggNOG" id="ENOG5032YH9">
    <property type="taxonomic scope" value="Bacteria"/>
</dbReference>
<keyword evidence="1" id="KW-1133">Transmembrane helix</keyword>
<keyword evidence="1" id="KW-0812">Transmembrane</keyword>
<reference evidence="3 4" key="1">
    <citation type="submission" date="2017-03" db="EMBL/GenBank/DDBJ databases">
        <title>Foreign affairs: Plasmid Transfer between Roseobacters and Rhizobia.</title>
        <authorList>
            <person name="Bartling P."/>
            <person name="Bunk B."/>
            <person name="Overmann J."/>
            <person name="Brinkmann H."/>
            <person name="Petersen J."/>
        </authorList>
    </citation>
    <scope>NUCLEOTIDE SEQUENCE [LARGE SCALE GENOMIC DNA]</scope>
    <source>
        <strain evidence="3 4">MACL11</strain>
        <plasmid evidence="4">Plasmid pmm170</plasmid>
    </source>
</reference>
<keyword evidence="4" id="KW-1185">Reference proteome</keyword>
<protein>
    <submittedName>
        <fullName evidence="3">Tripartite tricarboxylate transporter TctB family protein</fullName>
    </submittedName>
</protein>
<evidence type="ECO:0000313" key="3">
    <source>
        <dbReference type="EMBL" id="AQZ54539.1"/>
    </source>
</evidence>
<dbReference type="InterPro" id="IPR009936">
    <property type="entry name" value="DUF1468"/>
</dbReference>
<dbReference type="OrthoDB" id="7347787at2"/>
<geneLocation type="plasmid" evidence="4">
    <name>pmm170</name>
</geneLocation>
<keyword evidence="1" id="KW-0472">Membrane</keyword>
<gene>
    <name evidence="3" type="ORF">Mame_05248</name>
</gene>
<dbReference type="KEGG" id="mmed:Mame_05248"/>
<dbReference type="RefSeq" id="WP_018067169.1">
    <property type="nucleotide sequence ID" value="NZ_AQWH01000034.1"/>
</dbReference>
<dbReference type="Proteomes" id="UP000191135">
    <property type="component" value="Plasmid pMM170"/>
</dbReference>
<keyword evidence="3" id="KW-0614">Plasmid</keyword>
<dbReference type="EMBL" id="CP020333">
    <property type="protein sequence ID" value="AQZ54539.1"/>
    <property type="molecule type" value="Genomic_DNA"/>
</dbReference>
<feature type="transmembrane region" description="Helical" evidence="1">
    <location>
        <begin position="101"/>
        <end position="118"/>
    </location>
</feature>
<feature type="transmembrane region" description="Helical" evidence="1">
    <location>
        <begin position="49"/>
        <end position="67"/>
    </location>
</feature>
<evidence type="ECO:0000256" key="1">
    <source>
        <dbReference type="SAM" id="Phobius"/>
    </source>
</evidence>
<sequence length="157" mass="17291">MPDRAPLCRTGVLLPLFFLIVTTVYLAAAFDIHSQFAGPGEMSPRSVPILMACLMYVALAAVFVGEFRKPTPDGPVRELLRPLLVIVATAGYIALFRLLGYWLSTLAFTCVLFSIFHFQLRKPHIFAICAIGVTALFYGLFAGIFGVRLPTLTQGFF</sequence>
<proteinExistence type="predicted"/>
<feature type="transmembrane region" description="Helical" evidence="1">
    <location>
        <begin position="125"/>
        <end position="147"/>
    </location>
</feature>
<feature type="transmembrane region" description="Helical" evidence="1">
    <location>
        <begin position="12"/>
        <end position="29"/>
    </location>
</feature>
<dbReference type="AlphaFoldDB" id="A0A1U9Z9Z5"/>